<dbReference type="InterPro" id="IPR002713">
    <property type="entry name" value="FF_domain"/>
</dbReference>
<dbReference type="InterPro" id="IPR001202">
    <property type="entry name" value="WW_dom"/>
</dbReference>
<dbReference type="Pfam" id="PF01846">
    <property type="entry name" value="FF"/>
    <property type="match status" value="1"/>
</dbReference>
<dbReference type="STRING" id="104452.A0A0L7L8K4"/>
<dbReference type="Gene3D" id="2.20.70.10">
    <property type="match status" value="4"/>
</dbReference>
<evidence type="ECO:0000259" key="2">
    <source>
        <dbReference type="PROSITE" id="PS51676"/>
    </source>
</evidence>
<dbReference type="Pfam" id="PF00397">
    <property type="entry name" value="WW"/>
    <property type="match status" value="1"/>
</dbReference>
<keyword evidence="3" id="KW-0687">Ribonucleoprotein</keyword>
<dbReference type="InterPro" id="IPR039726">
    <property type="entry name" value="Prp40-like"/>
</dbReference>
<organism evidence="3 4">
    <name type="scientific">Operophtera brumata</name>
    <name type="common">Winter moth</name>
    <name type="synonym">Phalaena brumata</name>
    <dbReference type="NCBI Taxonomy" id="104452"/>
    <lineage>
        <taxon>Eukaryota</taxon>
        <taxon>Metazoa</taxon>
        <taxon>Ecdysozoa</taxon>
        <taxon>Arthropoda</taxon>
        <taxon>Hexapoda</taxon>
        <taxon>Insecta</taxon>
        <taxon>Pterygota</taxon>
        <taxon>Neoptera</taxon>
        <taxon>Endopterygota</taxon>
        <taxon>Lepidoptera</taxon>
        <taxon>Glossata</taxon>
        <taxon>Ditrysia</taxon>
        <taxon>Geometroidea</taxon>
        <taxon>Geometridae</taxon>
        <taxon>Larentiinae</taxon>
        <taxon>Operophtera</taxon>
    </lineage>
</organism>
<dbReference type="InterPro" id="IPR036020">
    <property type="entry name" value="WW_dom_sf"/>
</dbReference>
<reference evidence="3 4" key="1">
    <citation type="journal article" date="2015" name="Genome Biol. Evol.">
        <title>The genome of winter moth (Operophtera brumata) provides a genomic perspective on sexual dimorphism and phenology.</title>
        <authorList>
            <person name="Derks M.F."/>
            <person name="Smit S."/>
            <person name="Salis L."/>
            <person name="Schijlen E."/>
            <person name="Bossers A."/>
            <person name="Mateman C."/>
            <person name="Pijl A.S."/>
            <person name="de Ridder D."/>
            <person name="Groenen M.A."/>
            <person name="Visser M.E."/>
            <person name="Megens H.J."/>
        </authorList>
    </citation>
    <scope>NUCLEOTIDE SEQUENCE [LARGE SCALE GENOMIC DNA]</scope>
    <source>
        <strain evidence="3">WM2013NL</strain>
        <tissue evidence="3">Head and thorax</tissue>
    </source>
</reference>
<dbReference type="GO" id="GO:0005685">
    <property type="term" value="C:U1 snRNP"/>
    <property type="evidence" value="ECO:0007669"/>
    <property type="project" value="TreeGrafter"/>
</dbReference>
<accession>A0A0L7L8K4</accession>
<dbReference type="InterPro" id="IPR036517">
    <property type="entry name" value="FF_domain_sf"/>
</dbReference>
<dbReference type="Gene3D" id="1.10.10.440">
    <property type="entry name" value="FF domain"/>
    <property type="match status" value="1"/>
</dbReference>
<dbReference type="AlphaFoldDB" id="A0A0L7L8K4"/>
<comment type="caution">
    <text evidence="3">The sequence shown here is derived from an EMBL/GenBank/DDBJ whole genome shotgun (WGS) entry which is preliminary data.</text>
</comment>
<dbReference type="SUPFAM" id="SSF81698">
    <property type="entry name" value="FF domain"/>
    <property type="match status" value="1"/>
</dbReference>
<evidence type="ECO:0000313" key="3">
    <source>
        <dbReference type="EMBL" id="KOB71842.1"/>
    </source>
</evidence>
<dbReference type="GO" id="GO:0045292">
    <property type="term" value="P:mRNA cis splicing, via spliceosome"/>
    <property type="evidence" value="ECO:0007669"/>
    <property type="project" value="InterPro"/>
</dbReference>
<keyword evidence="4" id="KW-1185">Reference proteome</keyword>
<dbReference type="PROSITE" id="PS51676">
    <property type="entry name" value="FF"/>
    <property type="match status" value="1"/>
</dbReference>
<dbReference type="SUPFAM" id="SSF51045">
    <property type="entry name" value="WW domain"/>
    <property type="match status" value="4"/>
</dbReference>
<dbReference type="GO" id="GO:0071004">
    <property type="term" value="C:U2-type prespliceosome"/>
    <property type="evidence" value="ECO:0007669"/>
    <property type="project" value="TreeGrafter"/>
</dbReference>
<protein>
    <submittedName>
        <fullName evidence="3">U1 small nuclear ribonucleoprotein</fullName>
    </submittedName>
</protein>
<dbReference type="PANTHER" id="PTHR11864:SF0">
    <property type="entry name" value="PRP40 PRE-MRNA PROCESSING FACTOR 40 HOMOLOG A (YEAST)"/>
    <property type="match status" value="1"/>
</dbReference>
<evidence type="ECO:0000313" key="4">
    <source>
        <dbReference type="Proteomes" id="UP000037510"/>
    </source>
</evidence>
<dbReference type="PANTHER" id="PTHR11864">
    <property type="entry name" value="PRE-MRNA-PROCESSING PROTEIN PRP40"/>
    <property type="match status" value="1"/>
</dbReference>
<sequence length="486" mass="54142">MMTAPPLLPPGMLAGLSPLASAVAMPPVPGLPPSLAAALPPQMAYPPMLPPFSMPPPGFPGFKEAPAPDIAPLANQSSPWSEHKAPDGRTYYYNSVSKQSLWEKPDDLKSSAEESSWVVPPELQEIKDQIAAEEAALLVYNCSLVVEYTTDAGRLYYHNIESKESSWVVPPELQEIKDQIAAEEAALLVYNYSLVVEYTTDAGRLYYHNIESKESSWVVPPELQEIKDQIAAEEAALLVYNYSLVVEYTTDAGRLYYHNIESKESSWVVPPELQEIKDQIAAEEAALTALGADMMPGEVPLPGEASPAPTGSSALDEAMAKTLAAIDPTLATNIPIPEEINPEIVNFILAHFDLTVNPEEIVAPPLNNSDNSDPMPEYKDKKEAIEAFKELLKDKNVSSNASWEQCVKIISKDPRYMTFKKLNEKKQAFNSYKTQKLKDEREEARLKTKKNRENLEEFLLTCDRVTSLTKFYKCEEMFTNLEVIYY</sequence>
<dbReference type="Proteomes" id="UP000037510">
    <property type="component" value="Unassembled WGS sequence"/>
</dbReference>
<dbReference type="PROSITE" id="PS50020">
    <property type="entry name" value="WW_DOMAIN_2"/>
    <property type="match status" value="1"/>
</dbReference>
<proteinExistence type="predicted"/>
<dbReference type="FunFam" id="1.10.10.440:FF:000037">
    <property type="entry name" value="Pre-mRNA-processing factor 40"/>
    <property type="match status" value="1"/>
</dbReference>
<feature type="domain" description="WW" evidence="1">
    <location>
        <begin position="74"/>
        <end position="107"/>
    </location>
</feature>
<feature type="domain" description="FF" evidence="2">
    <location>
        <begin position="381"/>
        <end position="435"/>
    </location>
</feature>
<dbReference type="GO" id="GO:0003723">
    <property type="term" value="F:RNA binding"/>
    <property type="evidence" value="ECO:0007669"/>
    <property type="project" value="TreeGrafter"/>
</dbReference>
<dbReference type="CDD" id="cd00201">
    <property type="entry name" value="WW"/>
    <property type="match status" value="4"/>
</dbReference>
<dbReference type="SMART" id="SM00456">
    <property type="entry name" value="WW"/>
    <property type="match status" value="4"/>
</dbReference>
<evidence type="ECO:0000259" key="1">
    <source>
        <dbReference type="PROSITE" id="PS50020"/>
    </source>
</evidence>
<gene>
    <name evidence="3" type="ORF">OBRU01_11656</name>
</gene>
<dbReference type="SMART" id="SM00441">
    <property type="entry name" value="FF"/>
    <property type="match status" value="1"/>
</dbReference>
<dbReference type="EMBL" id="JTDY01002232">
    <property type="protein sequence ID" value="KOB71842.1"/>
    <property type="molecule type" value="Genomic_DNA"/>
</dbReference>
<name>A0A0L7L8K4_OPEBR</name>